<dbReference type="PANTHER" id="PTHR47561:SF1">
    <property type="entry name" value="POLYSACCHARIDE DEACETYLASE FAMILY PROTEIN (AFU_ORTHOLOGUE AFUA_6G05030)"/>
    <property type="match status" value="1"/>
</dbReference>
<gene>
    <name evidence="2" type="ORF">BRCON_0279</name>
</gene>
<evidence type="ECO:0000313" key="2">
    <source>
        <dbReference type="EMBL" id="AXA35056.1"/>
    </source>
</evidence>
<dbReference type="GO" id="GO:0016810">
    <property type="term" value="F:hydrolase activity, acting on carbon-nitrogen (but not peptide) bonds"/>
    <property type="evidence" value="ECO:0007669"/>
    <property type="project" value="InterPro"/>
</dbReference>
<dbReference type="PROSITE" id="PS51677">
    <property type="entry name" value="NODB"/>
    <property type="match status" value="1"/>
</dbReference>
<proteinExistence type="predicted"/>
<dbReference type="Gene3D" id="3.20.20.370">
    <property type="entry name" value="Glycoside hydrolase/deacetylase"/>
    <property type="match status" value="1"/>
</dbReference>
<dbReference type="Pfam" id="PF01522">
    <property type="entry name" value="Polysacc_deac_1"/>
    <property type="match status" value="1"/>
</dbReference>
<organism evidence="2 3">
    <name type="scientific">Sumerlaea chitinivorans</name>
    <dbReference type="NCBI Taxonomy" id="2250252"/>
    <lineage>
        <taxon>Bacteria</taxon>
        <taxon>Candidatus Sumerlaeota</taxon>
        <taxon>Candidatus Sumerlaeia</taxon>
        <taxon>Candidatus Sumerlaeales</taxon>
        <taxon>Candidatus Sumerlaeaceae</taxon>
        <taxon>Candidatus Sumerlaea</taxon>
    </lineage>
</organism>
<dbReference type="PANTHER" id="PTHR47561">
    <property type="entry name" value="POLYSACCHARIDE DEACETYLASE FAMILY PROTEIN (AFU_ORTHOLOGUE AFUA_6G05030)"/>
    <property type="match status" value="1"/>
</dbReference>
<dbReference type="InterPro" id="IPR011330">
    <property type="entry name" value="Glyco_hydro/deAcase_b/a-brl"/>
</dbReference>
<name>A0A2Z4Y2B7_SUMC1</name>
<evidence type="ECO:0000259" key="1">
    <source>
        <dbReference type="PROSITE" id="PS51677"/>
    </source>
</evidence>
<dbReference type="GO" id="GO:0005975">
    <property type="term" value="P:carbohydrate metabolic process"/>
    <property type="evidence" value="ECO:0007669"/>
    <property type="project" value="InterPro"/>
</dbReference>
<reference evidence="2 3" key="1">
    <citation type="submission" date="2018-05" db="EMBL/GenBank/DDBJ databases">
        <title>A metagenomic window into the 2 km-deep terrestrial subsurface aquifer revealed taxonomically and functionally diverse microbial community comprising novel uncultured bacterial lineages.</title>
        <authorList>
            <person name="Kadnikov V.V."/>
            <person name="Mardanov A.V."/>
            <person name="Beletsky A.V."/>
            <person name="Banks D."/>
            <person name="Pimenov N.V."/>
            <person name="Frank Y.A."/>
            <person name="Karnachuk O.V."/>
            <person name="Ravin N.V."/>
        </authorList>
    </citation>
    <scope>NUCLEOTIDE SEQUENCE [LARGE SCALE GENOMIC DNA]</scope>
    <source>
        <strain evidence="2">BY</strain>
    </source>
</reference>
<feature type="domain" description="NodB homology" evidence="1">
    <location>
        <begin position="23"/>
        <end position="227"/>
    </location>
</feature>
<dbReference type="AlphaFoldDB" id="A0A2Z4Y2B7"/>
<dbReference type="Proteomes" id="UP000262583">
    <property type="component" value="Chromosome"/>
</dbReference>
<evidence type="ECO:0000313" key="3">
    <source>
        <dbReference type="Proteomes" id="UP000262583"/>
    </source>
</evidence>
<protein>
    <submittedName>
        <fullName evidence="2">Polysaccharide deacetylase</fullName>
    </submittedName>
</protein>
<sequence>MSVAFVHVDLDDVWALGECYGFPVPEDERHWVYRDGLPRFVEIFREFGIKATFFVVGADAEQSSPAAMLRDLSATGHRLANHSYSHNLRLRSLEETAIREEVRRAHEAIHASTGVKPIGFRAPGYGISKTLLQALTEQGYRYDSSLMPTPFGGVFRWLDGRLRKRYGTSSPQKAQYPIFSDCLTSLRPFHPTSEDSGGQRIALPLTEIPVAASPFLRLPTQAGVCMQLGYIYFAAIALLYRSAPNVPWVFLAHGVDLTDFSASRIPLLRESRFFSLPIARRCDFYRRFLERVLQLREVVLVEEWVETFG</sequence>
<dbReference type="InterPro" id="IPR002509">
    <property type="entry name" value="NODB_dom"/>
</dbReference>
<dbReference type="EMBL" id="CP030759">
    <property type="protein sequence ID" value="AXA35056.1"/>
    <property type="molecule type" value="Genomic_DNA"/>
</dbReference>
<dbReference type="KEGG" id="schv:BRCON_0279"/>
<dbReference type="SUPFAM" id="SSF88713">
    <property type="entry name" value="Glycoside hydrolase/deacetylase"/>
    <property type="match status" value="1"/>
</dbReference>
<accession>A0A2Z4Y2B7</accession>